<keyword evidence="2 5" id="KW-0812">Transmembrane</keyword>
<comment type="caution">
    <text evidence="6">The sequence shown here is derived from an EMBL/GenBank/DDBJ whole genome shotgun (WGS) entry which is preliminary data.</text>
</comment>
<feature type="transmembrane region" description="Helical" evidence="5">
    <location>
        <begin position="262"/>
        <end position="286"/>
    </location>
</feature>
<organism evidence="6 7">
    <name type="scientific">Methanoculleus frigidifontis</name>
    <dbReference type="NCBI Taxonomy" id="2584085"/>
    <lineage>
        <taxon>Archaea</taxon>
        <taxon>Methanobacteriati</taxon>
        <taxon>Methanobacteriota</taxon>
        <taxon>Stenosarchaea group</taxon>
        <taxon>Methanomicrobia</taxon>
        <taxon>Methanomicrobiales</taxon>
        <taxon>Methanomicrobiaceae</taxon>
        <taxon>Methanoculleus</taxon>
    </lineage>
</organism>
<keyword evidence="7" id="KW-1185">Reference proteome</keyword>
<feature type="transmembrane region" description="Helical" evidence="5">
    <location>
        <begin position="234"/>
        <end position="255"/>
    </location>
</feature>
<dbReference type="InterPro" id="IPR005372">
    <property type="entry name" value="UPF0182"/>
</dbReference>
<reference evidence="6" key="1">
    <citation type="submission" date="2019-05" db="EMBL/GenBank/DDBJ databases">
        <title>Methanoculleus sp. FWC-SCC1, a methanogenic archaeon isolated from deep marine cold seep.</title>
        <authorList>
            <person name="Chen Y.-W."/>
            <person name="Chen S.-C."/>
            <person name="Teng N.-H."/>
            <person name="Lai M.-C."/>
        </authorList>
    </citation>
    <scope>NUCLEOTIDE SEQUENCE</scope>
    <source>
        <strain evidence="6">FWC-SCC1</strain>
    </source>
</reference>
<gene>
    <name evidence="6" type="ORF">FGU65_12620</name>
</gene>
<dbReference type="RefSeq" id="WP_301664900.1">
    <property type="nucleotide sequence ID" value="NZ_VCYH01000009.1"/>
</dbReference>
<sequence length="886" mass="97405">MRPSTLVILGLAGVAIAVSIAVGVLADWFWFGAVGYESVYLTVLAARVGLGVLGFLVFFAVSYGNAAVAARTAGQGTPLVAGLIAAVGSLLAGIVLSGAWETVLLFFNQTAFLADDPIFGLDIGFYVFALPFYTLIVNFLLGLFLFAAVLAGAAFLIRALGIELEPGRQPAVTAEPRGWQQYARAFLPHLSVLLFLVFAALAVRLWLARYGILFSTTGAVYGAGYTAVNVTLPVLTVLAALALVIGIGFLINAAFGRIRVIAYGLAAFVGVALIGLVAVAAVQGLIVAPDEFNLEREYLGYNIQHTRAAYDLDEVDDRFFPVALNLTAEDIRENNATISNIRLWDWRPLQATYAQLQLFRTYYDFFDVDVDRYTLDGRYREVLVSARELNVGLLPEQAQTWVNRHLIFTHGYGAVMNPVDQVTPEGLPVFYLRDIPPVAQFENLTVTEPAIYYGEETGNYVVTQTTTAEFDYPSGEQNVYTRYGGTGGVPLSDGLRRLVYAVRFGSIELLVSGSITPESRVLLYRNAAERAAAIAPFLSYDPDPYVVVDGGKIFWIIDAYTTSLQYPYAEPTATEVLDGGRTNYIRNSVKVVVDAYTGDVAYYVVDPDDPLIAAYEKIFPGLFRGIGEMPAGLRDHIRYPQGIFQVQANVYALYHMQDPLVFYNKEDAWVIPDEIYRGARQPMVPYYVILRLPGETDEEFILMLPFTPRNKENMIGWMAARCDAPKYGDLVVFRFSKQELTYGPMQVEARIDQDPEISQAITLWSQAGSDVLRGNTLVIPIENSIIYIEPLYLEATERGTLPQLRRVIVAYGDMLTMQETLNQSLAVIFGEGGEAPPGEVPAVGGDLAERLARISDLFDAAEQALSEGDLGRYQEQINEIGQVASP</sequence>
<keyword evidence="4 5" id="KW-0472">Membrane</keyword>
<accession>A0ABT8MCP7</accession>
<keyword evidence="3 5" id="KW-1133">Transmembrane helix</keyword>
<evidence type="ECO:0000313" key="7">
    <source>
        <dbReference type="Proteomes" id="UP001168338"/>
    </source>
</evidence>
<dbReference type="Proteomes" id="UP001168338">
    <property type="component" value="Unassembled WGS sequence"/>
</dbReference>
<feature type="transmembrane region" description="Helical" evidence="5">
    <location>
        <begin position="78"/>
        <end position="98"/>
    </location>
</feature>
<dbReference type="Pfam" id="PF03699">
    <property type="entry name" value="UPF0182"/>
    <property type="match status" value="1"/>
</dbReference>
<evidence type="ECO:0000256" key="1">
    <source>
        <dbReference type="ARBA" id="ARBA00022475"/>
    </source>
</evidence>
<feature type="transmembrane region" description="Helical" evidence="5">
    <location>
        <begin position="182"/>
        <end position="203"/>
    </location>
</feature>
<name>A0ABT8MCP7_9EURY</name>
<proteinExistence type="inferred from homology"/>
<dbReference type="HAMAP" id="MF_01600">
    <property type="entry name" value="UPF0182"/>
    <property type="match status" value="1"/>
</dbReference>
<evidence type="ECO:0000256" key="3">
    <source>
        <dbReference type="ARBA" id="ARBA00022989"/>
    </source>
</evidence>
<feature type="transmembrane region" description="Helical" evidence="5">
    <location>
        <begin position="43"/>
        <end position="66"/>
    </location>
</feature>
<dbReference type="PANTHER" id="PTHR39344">
    <property type="entry name" value="UPF0182 PROTEIN SLL1060"/>
    <property type="match status" value="1"/>
</dbReference>
<evidence type="ECO:0000256" key="2">
    <source>
        <dbReference type="ARBA" id="ARBA00022692"/>
    </source>
</evidence>
<evidence type="ECO:0000256" key="5">
    <source>
        <dbReference type="HAMAP-Rule" id="MF_01600"/>
    </source>
</evidence>
<evidence type="ECO:0000313" key="6">
    <source>
        <dbReference type="EMBL" id="MDN7025713.1"/>
    </source>
</evidence>
<comment type="similarity">
    <text evidence="5">Belongs to the UPF0182 family.</text>
</comment>
<feature type="transmembrane region" description="Helical" evidence="5">
    <location>
        <begin position="7"/>
        <end position="31"/>
    </location>
</feature>
<dbReference type="EMBL" id="VCYH01000009">
    <property type="protein sequence ID" value="MDN7025713.1"/>
    <property type="molecule type" value="Genomic_DNA"/>
</dbReference>
<feature type="transmembrane region" description="Helical" evidence="5">
    <location>
        <begin position="143"/>
        <end position="162"/>
    </location>
</feature>
<keyword evidence="1 5" id="KW-1003">Cell membrane</keyword>
<dbReference type="PANTHER" id="PTHR39344:SF1">
    <property type="entry name" value="UPF0182 PROTEIN SLL1060"/>
    <property type="match status" value="1"/>
</dbReference>
<evidence type="ECO:0000256" key="4">
    <source>
        <dbReference type="ARBA" id="ARBA00023136"/>
    </source>
</evidence>
<protein>
    <recommendedName>
        <fullName evidence="5">UPF0182 protein FGU65_12620</fullName>
    </recommendedName>
</protein>
<comment type="subcellular location">
    <subcellularLocation>
        <location evidence="5">Cell membrane</location>
        <topology evidence="5">Multi-pass membrane protein</topology>
    </subcellularLocation>
</comment>